<name>A0A235EWX3_9RHOO</name>
<dbReference type="Proteomes" id="UP000215181">
    <property type="component" value="Unassembled WGS sequence"/>
</dbReference>
<gene>
    <name evidence="3" type="primary">yacG</name>
    <name evidence="5" type="ORF">CGK74_12815</name>
</gene>
<organism evidence="5 6">
    <name type="scientific">Thauera propionica</name>
    <dbReference type="NCBI Taxonomy" id="2019431"/>
    <lineage>
        <taxon>Bacteria</taxon>
        <taxon>Pseudomonadati</taxon>
        <taxon>Pseudomonadota</taxon>
        <taxon>Betaproteobacteria</taxon>
        <taxon>Rhodocyclales</taxon>
        <taxon>Zoogloeaceae</taxon>
        <taxon>Thauera</taxon>
    </lineage>
</organism>
<evidence type="ECO:0000256" key="2">
    <source>
        <dbReference type="ARBA" id="ARBA00022833"/>
    </source>
</evidence>
<dbReference type="HAMAP" id="MF_00649">
    <property type="entry name" value="DNA_gyrase_inhibitor_YacG"/>
    <property type="match status" value="1"/>
</dbReference>
<dbReference type="PANTHER" id="PTHR36150:SF1">
    <property type="entry name" value="DNA GYRASE INHIBITOR YACG"/>
    <property type="match status" value="1"/>
</dbReference>
<evidence type="ECO:0000256" key="4">
    <source>
        <dbReference type="SAM" id="MobiDB-lite"/>
    </source>
</evidence>
<proteinExistence type="inferred from homology"/>
<evidence type="ECO:0000313" key="6">
    <source>
        <dbReference type="Proteomes" id="UP000215181"/>
    </source>
</evidence>
<dbReference type="NCBIfam" id="NF001638">
    <property type="entry name" value="PRK00418.1"/>
    <property type="match status" value="1"/>
</dbReference>
<keyword evidence="2 3" id="KW-0862">Zinc</keyword>
<dbReference type="Gene3D" id="3.30.50.10">
    <property type="entry name" value="Erythroid Transcription Factor GATA-1, subunit A"/>
    <property type="match status" value="1"/>
</dbReference>
<evidence type="ECO:0000313" key="5">
    <source>
        <dbReference type="EMBL" id="OYD53552.1"/>
    </source>
</evidence>
<dbReference type="PANTHER" id="PTHR36150">
    <property type="entry name" value="DNA GYRASE INHIBITOR YACG"/>
    <property type="match status" value="1"/>
</dbReference>
<sequence>MSETPRTVRCPTCGKSVPWVAESHYRPFCSARCRQIDLGAWASETYRVPSSPPDASESDGFAPPGQPRD</sequence>
<reference evidence="5 6" key="1">
    <citation type="submission" date="2017-07" db="EMBL/GenBank/DDBJ databases">
        <title>Thauera sp. KNDSS-Mac4 genome sequence and assembly.</title>
        <authorList>
            <person name="Mayilraj S."/>
        </authorList>
    </citation>
    <scope>NUCLEOTIDE SEQUENCE [LARGE SCALE GENOMIC DNA]</scope>
    <source>
        <strain evidence="5 6">KNDSS-Mac4</strain>
    </source>
</reference>
<feature type="binding site" evidence="3">
    <location>
        <position position="10"/>
    </location>
    <ligand>
        <name>Zn(2+)</name>
        <dbReference type="ChEBI" id="CHEBI:29105"/>
    </ligand>
</feature>
<evidence type="ECO:0000256" key="3">
    <source>
        <dbReference type="HAMAP-Rule" id="MF_00649"/>
    </source>
</evidence>
<dbReference type="GO" id="GO:0008657">
    <property type="term" value="F:DNA topoisomerase type II (double strand cut, ATP-hydrolyzing) inhibitor activity"/>
    <property type="evidence" value="ECO:0007669"/>
    <property type="project" value="UniProtKB-UniRule"/>
</dbReference>
<comment type="similarity">
    <text evidence="3">Belongs to the DNA gyrase inhibitor YacG family.</text>
</comment>
<dbReference type="InterPro" id="IPR005584">
    <property type="entry name" value="DNA_gyrase_inhibitor_YacG"/>
</dbReference>
<comment type="cofactor">
    <cofactor evidence="3">
        <name>Zn(2+)</name>
        <dbReference type="ChEBI" id="CHEBI:29105"/>
    </cofactor>
    <text evidence="3">Binds 1 zinc ion.</text>
</comment>
<dbReference type="EMBL" id="NOIH01000014">
    <property type="protein sequence ID" value="OYD53552.1"/>
    <property type="molecule type" value="Genomic_DNA"/>
</dbReference>
<dbReference type="RefSeq" id="WP_094268842.1">
    <property type="nucleotide sequence ID" value="NZ_JAQVFK010000072.1"/>
</dbReference>
<dbReference type="InterPro" id="IPR013088">
    <property type="entry name" value="Znf_NHR/GATA"/>
</dbReference>
<comment type="caution">
    <text evidence="5">The sequence shown here is derived from an EMBL/GenBank/DDBJ whole genome shotgun (WGS) entry which is preliminary data.</text>
</comment>
<feature type="binding site" evidence="3">
    <location>
        <position position="33"/>
    </location>
    <ligand>
        <name>Zn(2+)</name>
        <dbReference type="ChEBI" id="CHEBI:29105"/>
    </ligand>
</feature>
<evidence type="ECO:0000256" key="1">
    <source>
        <dbReference type="ARBA" id="ARBA00022723"/>
    </source>
</evidence>
<feature type="binding site" evidence="3">
    <location>
        <position position="13"/>
    </location>
    <ligand>
        <name>Zn(2+)</name>
        <dbReference type="ChEBI" id="CHEBI:29105"/>
    </ligand>
</feature>
<feature type="binding site" evidence="3">
    <location>
        <position position="29"/>
    </location>
    <ligand>
        <name>Zn(2+)</name>
        <dbReference type="ChEBI" id="CHEBI:29105"/>
    </ligand>
</feature>
<accession>A0A235EWX3</accession>
<feature type="region of interest" description="Disordered" evidence="4">
    <location>
        <begin position="45"/>
        <end position="69"/>
    </location>
</feature>
<comment type="subunit">
    <text evidence="3">Interacts with GyrB.</text>
</comment>
<dbReference type="GO" id="GO:0006355">
    <property type="term" value="P:regulation of DNA-templated transcription"/>
    <property type="evidence" value="ECO:0007669"/>
    <property type="project" value="InterPro"/>
</dbReference>
<comment type="function">
    <text evidence="3">Inhibits all the catalytic activities of DNA gyrase by preventing its interaction with DNA. Acts by binding directly to the C-terminal domain of GyrB, which probably disrupts DNA binding by the gyrase.</text>
</comment>
<keyword evidence="6" id="KW-1185">Reference proteome</keyword>
<dbReference type="AlphaFoldDB" id="A0A235EWX3"/>
<dbReference type="Pfam" id="PF03884">
    <property type="entry name" value="YacG"/>
    <property type="match status" value="1"/>
</dbReference>
<dbReference type="OrthoDB" id="9809663at2"/>
<dbReference type="SUPFAM" id="SSF57716">
    <property type="entry name" value="Glucocorticoid receptor-like (DNA-binding domain)"/>
    <property type="match status" value="1"/>
</dbReference>
<protein>
    <recommendedName>
        <fullName evidence="3">DNA gyrase inhibitor YacG</fullName>
    </recommendedName>
</protein>
<dbReference type="GO" id="GO:0008270">
    <property type="term" value="F:zinc ion binding"/>
    <property type="evidence" value="ECO:0007669"/>
    <property type="project" value="UniProtKB-UniRule"/>
</dbReference>
<keyword evidence="1 3" id="KW-0479">Metal-binding</keyword>